<name>A0A165QR84_9APHY</name>
<reference evidence="1 2" key="1">
    <citation type="journal article" date="2016" name="Mol. Biol. Evol.">
        <title>Comparative Genomics of Early-Diverging Mushroom-Forming Fungi Provides Insights into the Origins of Lignocellulose Decay Capabilities.</title>
        <authorList>
            <person name="Nagy L.G."/>
            <person name="Riley R."/>
            <person name="Tritt A."/>
            <person name="Adam C."/>
            <person name="Daum C."/>
            <person name="Floudas D."/>
            <person name="Sun H."/>
            <person name="Yadav J.S."/>
            <person name="Pangilinan J."/>
            <person name="Larsson K.H."/>
            <person name="Matsuura K."/>
            <person name="Barry K."/>
            <person name="Labutti K."/>
            <person name="Kuo R."/>
            <person name="Ohm R.A."/>
            <person name="Bhattacharya S.S."/>
            <person name="Shirouzu T."/>
            <person name="Yoshinaga Y."/>
            <person name="Martin F.M."/>
            <person name="Grigoriev I.V."/>
            <person name="Hibbett D.S."/>
        </authorList>
    </citation>
    <scope>NUCLEOTIDE SEQUENCE [LARGE SCALE GENOMIC DNA]</scope>
    <source>
        <strain evidence="1 2">L-15889</strain>
    </source>
</reference>
<proteinExistence type="predicted"/>
<gene>
    <name evidence="1" type="ORF">DAEQUDRAFT_726131</name>
</gene>
<keyword evidence="2" id="KW-1185">Reference proteome</keyword>
<dbReference type="Proteomes" id="UP000076727">
    <property type="component" value="Unassembled WGS sequence"/>
</dbReference>
<feature type="non-terminal residue" evidence="1">
    <location>
        <position position="128"/>
    </location>
</feature>
<sequence>MTPLPFSAHHFPLLLSQAPAPGLSLFQRIQTAHGRRPRPPIRSGRPVRRLLPPCLSSPADVDASVPALPPPFPPPSPFHRRLTAVATARVGRPPPRIPTSALYHIVVMPVATTRLEASPRLRLIPPRL</sequence>
<organism evidence="1 2">
    <name type="scientific">Daedalea quercina L-15889</name>
    <dbReference type="NCBI Taxonomy" id="1314783"/>
    <lineage>
        <taxon>Eukaryota</taxon>
        <taxon>Fungi</taxon>
        <taxon>Dikarya</taxon>
        <taxon>Basidiomycota</taxon>
        <taxon>Agaricomycotina</taxon>
        <taxon>Agaricomycetes</taxon>
        <taxon>Polyporales</taxon>
        <taxon>Fomitopsis</taxon>
    </lineage>
</organism>
<accession>A0A165QR84</accession>
<dbReference type="EMBL" id="KV429055">
    <property type="protein sequence ID" value="KZT69820.1"/>
    <property type="molecule type" value="Genomic_DNA"/>
</dbReference>
<evidence type="ECO:0000313" key="2">
    <source>
        <dbReference type="Proteomes" id="UP000076727"/>
    </source>
</evidence>
<protein>
    <submittedName>
        <fullName evidence="1">Uncharacterized protein</fullName>
    </submittedName>
</protein>
<dbReference type="AlphaFoldDB" id="A0A165QR84"/>
<evidence type="ECO:0000313" key="1">
    <source>
        <dbReference type="EMBL" id="KZT69820.1"/>
    </source>
</evidence>